<accession>A0ABU6KHJ2</accession>
<protein>
    <recommendedName>
        <fullName evidence="3">UbiD family decarboxylase</fullName>
    </recommendedName>
</protein>
<reference evidence="1 2" key="1">
    <citation type="journal article" date="2024" name="Int. J. Syst. Evol. Microbiol.">
        <title>Virgibacillus tibetensis sp. nov., isolated from salt lake on the Tibetan Plateau of China.</title>
        <authorList>
            <person name="Phurbu D."/>
            <person name="Liu Z.-X."/>
            <person name="Wang R."/>
            <person name="Zheng Y.-Y."/>
            <person name="Liu H.-C."/>
            <person name="Zhou Y.-G."/>
            <person name="Yu Y.-J."/>
            <person name="Li A.-H."/>
        </authorList>
    </citation>
    <scope>NUCLEOTIDE SEQUENCE [LARGE SCALE GENOMIC DNA]</scope>
    <source>
        <strain evidence="1 2">C22-A2</strain>
    </source>
</reference>
<evidence type="ECO:0008006" key="3">
    <source>
        <dbReference type="Google" id="ProtNLM"/>
    </source>
</evidence>
<gene>
    <name evidence="1" type="ORF">QGM71_13655</name>
</gene>
<proteinExistence type="predicted"/>
<evidence type="ECO:0000313" key="1">
    <source>
        <dbReference type="EMBL" id="MEC5424541.1"/>
    </source>
</evidence>
<organism evidence="1 2">
    <name type="scientific">Virgibacillus tibetensis</name>
    <dbReference type="NCBI Taxonomy" id="3042313"/>
    <lineage>
        <taxon>Bacteria</taxon>
        <taxon>Bacillati</taxon>
        <taxon>Bacillota</taxon>
        <taxon>Bacilli</taxon>
        <taxon>Bacillales</taxon>
        <taxon>Bacillaceae</taxon>
        <taxon>Virgibacillus</taxon>
    </lineage>
</organism>
<dbReference type="RefSeq" id="WP_327608109.1">
    <property type="nucleotide sequence ID" value="NZ_JARZFX010000007.1"/>
</dbReference>
<evidence type="ECO:0000313" key="2">
    <source>
        <dbReference type="Proteomes" id="UP001335737"/>
    </source>
</evidence>
<comment type="caution">
    <text evidence="1">The sequence shown here is derived from an EMBL/GenBank/DDBJ whole genome shotgun (WGS) entry which is preliminary data.</text>
</comment>
<dbReference type="Proteomes" id="UP001335737">
    <property type="component" value="Unassembled WGS sequence"/>
</dbReference>
<keyword evidence="2" id="KW-1185">Reference proteome</keyword>
<name>A0ABU6KHJ2_9BACI</name>
<dbReference type="EMBL" id="JARZFX010000007">
    <property type="protein sequence ID" value="MEC5424541.1"/>
    <property type="molecule type" value="Genomic_DNA"/>
</dbReference>
<sequence>MIQLNELKREFTKLIHLPMHERMLELCGLLTAYFQNDNINPIIVGGFSVEIYTRNNYTTYDIDLITDGREKFNSLLTNELGFKKEGRSWYHEELELAIEIPSNFLEGNIEKVMRVELESGRCISVIGIEDIIIHRLESAIATHPDHPDWTDDFEWAERMFEIHKSDTNIMDTDYLLKASSEARVENIIRKWMKK</sequence>